<accession>A0A6G0ZQN2</accession>
<evidence type="ECO:0000313" key="1">
    <source>
        <dbReference type="EMBL" id="KAF0773622.1"/>
    </source>
</evidence>
<reference evidence="1 2" key="1">
    <citation type="submission" date="2019-08" db="EMBL/GenBank/DDBJ databases">
        <title>Whole genome of Aphis craccivora.</title>
        <authorList>
            <person name="Voronova N.V."/>
            <person name="Shulinski R.S."/>
            <person name="Bandarenka Y.V."/>
            <person name="Zhorov D.G."/>
            <person name="Warner D."/>
        </authorList>
    </citation>
    <scope>NUCLEOTIDE SEQUENCE [LARGE SCALE GENOMIC DNA]</scope>
    <source>
        <strain evidence="1">180601</strain>
        <tissue evidence="1">Whole Body</tissue>
    </source>
</reference>
<dbReference type="AlphaFoldDB" id="A0A6G0ZQN2"/>
<keyword evidence="2" id="KW-1185">Reference proteome</keyword>
<dbReference type="EMBL" id="VUJU01000045">
    <property type="protein sequence ID" value="KAF0773622.1"/>
    <property type="molecule type" value="Genomic_DNA"/>
</dbReference>
<dbReference type="Proteomes" id="UP000478052">
    <property type="component" value="Unassembled WGS sequence"/>
</dbReference>
<proteinExistence type="predicted"/>
<evidence type="ECO:0000313" key="2">
    <source>
        <dbReference type="Proteomes" id="UP000478052"/>
    </source>
</evidence>
<organism evidence="1 2">
    <name type="scientific">Aphis craccivora</name>
    <name type="common">Cowpea aphid</name>
    <dbReference type="NCBI Taxonomy" id="307492"/>
    <lineage>
        <taxon>Eukaryota</taxon>
        <taxon>Metazoa</taxon>
        <taxon>Ecdysozoa</taxon>
        <taxon>Arthropoda</taxon>
        <taxon>Hexapoda</taxon>
        <taxon>Insecta</taxon>
        <taxon>Pterygota</taxon>
        <taxon>Neoptera</taxon>
        <taxon>Paraneoptera</taxon>
        <taxon>Hemiptera</taxon>
        <taxon>Sternorrhyncha</taxon>
        <taxon>Aphidomorpha</taxon>
        <taxon>Aphidoidea</taxon>
        <taxon>Aphididae</taxon>
        <taxon>Aphidini</taxon>
        <taxon>Aphis</taxon>
        <taxon>Aphis</taxon>
    </lineage>
</organism>
<comment type="caution">
    <text evidence="1">The sequence shown here is derived from an EMBL/GenBank/DDBJ whole genome shotgun (WGS) entry which is preliminary data.</text>
</comment>
<sequence>MEGYSLFTLLKGVEFISVSNNRHFEKDYILTLFYNKRNEDTNKTGCPKLPSNKHKLNNICGTVRVDLYNSSCFSQYKVMNIKLLIIEDIKGLKTKQ</sequence>
<gene>
    <name evidence="1" type="ORF">FWK35_00004551</name>
</gene>
<name>A0A6G0ZQN2_APHCR</name>
<protein>
    <submittedName>
        <fullName evidence="1">Cell-death-related nuclease 7-like isoform X2</fullName>
    </submittedName>
</protein>